<feature type="transmembrane region" description="Helical" evidence="1">
    <location>
        <begin position="14"/>
        <end position="34"/>
    </location>
</feature>
<feature type="transmembrane region" description="Helical" evidence="1">
    <location>
        <begin position="145"/>
        <end position="165"/>
    </location>
</feature>
<keyword evidence="1" id="KW-0472">Membrane</keyword>
<evidence type="ECO:0000313" key="2">
    <source>
        <dbReference type="EMBL" id="CAK9319336.1"/>
    </source>
</evidence>
<keyword evidence="3" id="KW-1185">Reference proteome</keyword>
<accession>A0ABP0YG26</accession>
<sequence length="231" mass="25925">MPNIRFVNSSLHNAWLFISVVIANLFAVGGFWVLQAHAIFMNDPRACGAKPCISLVVEDIEPVDLVLSSPYEAAVKQRRPQENAPWMACKLVKNKINEDSASVEDEPMLTASVEKETEREEYERLMPLIWCMPNIRFVNSSLHNAWLFISVVIANLFAVGGFWVLQAHAIFMNDPRACGAKPCISLVVEDIEPVDLVLSSPYEAAVKQRRPQEVGSKLERVALSKRKDMES</sequence>
<keyword evidence="1" id="KW-1133">Transmembrane helix</keyword>
<evidence type="ECO:0000313" key="3">
    <source>
        <dbReference type="Proteomes" id="UP001642487"/>
    </source>
</evidence>
<reference evidence="2 3" key="1">
    <citation type="submission" date="2024-03" db="EMBL/GenBank/DDBJ databases">
        <authorList>
            <person name="Gkanogiannis A."/>
            <person name="Becerra Lopez-Lavalle L."/>
        </authorList>
    </citation>
    <scope>NUCLEOTIDE SEQUENCE [LARGE SCALE GENOMIC DNA]</scope>
</reference>
<gene>
    <name evidence="2" type="ORF">CITCOLO1_LOCUS11333</name>
</gene>
<protein>
    <submittedName>
        <fullName evidence="2">Uncharacterized protein</fullName>
    </submittedName>
</protein>
<proteinExistence type="predicted"/>
<name>A0ABP0YG26_9ROSI</name>
<keyword evidence="1" id="KW-0812">Transmembrane</keyword>
<dbReference type="EMBL" id="OZ021738">
    <property type="protein sequence ID" value="CAK9319336.1"/>
    <property type="molecule type" value="Genomic_DNA"/>
</dbReference>
<dbReference type="Proteomes" id="UP001642487">
    <property type="component" value="Chromosome 4"/>
</dbReference>
<organism evidence="2 3">
    <name type="scientific">Citrullus colocynthis</name>
    <name type="common">colocynth</name>
    <dbReference type="NCBI Taxonomy" id="252529"/>
    <lineage>
        <taxon>Eukaryota</taxon>
        <taxon>Viridiplantae</taxon>
        <taxon>Streptophyta</taxon>
        <taxon>Embryophyta</taxon>
        <taxon>Tracheophyta</taxon>
        <taxon>Spermatophyta</taxon>
        <taxon>Magnoliopsida</taxon>
        <taxon>eudicotyledons</taxon>
        <taxon>Gunneridae</taxon>
        <taxon>Pentapetalae</taxon>
        <taxon>rosids</taxon>
        <taxon>fabids</taxon>
        <taxon>Cucurbitales</taxon>
        <taxon>Cucurbitaceae</taxon>
        <taxon>Benincaseae</taxon>
        <taxon>Citrullus</taxon>
    </lineage>
</organism>
<evidence type="ECO:0000256" key="1">
    <source>
        <dbReference type="SAM" id="Phobius"/>
    </source>
</evidence>